<dbReference type="EMBL" id="OBEL01000001">
    <property type="protein sequence ID" value="SNZ07710.1"/>
    <property type="molecule type" value="Genomic_DNA"/>
</dbReference>
<dbReference type="Pfam" id="PF02254">
    <property type="entry name" value="TrkA_N"/>
    <property type="match status" value="2"/>
</dbReference>
<feature type="domain" description="RCK N-terminal" evidence="7">
    <location>
        <begin position="1"/>
        <end position="124"/>
    </location>
</feature>
<dbReference type="InterPro" id="IPR050721">
    <property type="entry name" value="Trk_Ktr_HKT_K-transport"/>
</dbReference>
<dbReference type="PANTHER" id="PTHR43833:SF5">
    <property type="entry name" value="TRK SYSTEM POTASSIUM UPTAKE PROTEIN TRKA"/>
    <property type="match status" value="1"/>
</dbReference>
<keyword evidence="6" id="KW-0406">Ion transport</keyword>
<feature type="domain" description="RCK N-terminal" evidence="7">
    <location>
        <begin position="233"/>
        <end position="352"/>
    </location>
</feature>
<organism evidence="9 10">
    <name type="scientific">Cohaesibacter gelatinilyticus</name>
    <dbReference type="NCBI Taxonomy" id="372072"/>
    <lineage>
        <taxon>Bacteria</taxon>
        <taxon>Pseudomonadati</taxon>
        <taxon>Pseudomonadota</taxon>
        <taxon>Alphaproteobacteria</taxon>
        <taxon>Hyphomicrobiales</taxon>
        <taxon>Cohaesibacteraceae</taxon>
    </lineage>
</organism>
<sequence>MKVLICGAGQVGYGIARHLSAEQNDVTVIDSSPALVSAIRDTLDVRGYVGHGAHPDILARAGADEADMIVAVTLYDEVNMVACQVAHSIFNVPTKVARVRAQSYLEKHWANLFSREHMPIDVIISPEVEVGEMVLSRMALPGAEDTVRFADGQVIMVGIQCDEGCPVVDTPLRQLSELFPDLHAVVVGIRRNSRLFVPHTDDQMLEGDLVYLVVAKGQVRRTLSIFGHDEGQAARVVIAGGGNIGRYVAKTLEERRTRTKAKIIEVDRERAIKVANDLHNTIVLQGSALDLEILKEADIRDTDTLIALTNNDQVNILSCAMSKRLGCSRTMALLNDAHYPELAQDLGIDAYVNPRSVTISKILQHVRRGRIRGVHAVEDGAAEGIEAEALETSPLVGRPLRSVEFPDGVRVGAIYRSGDVIMPDGETKIQAGDRVILFALADRVKQVETLFRVSFEFF</sequence>
<keyword evidence="4" id="KW-0630">Potassium</keyword>
<evidence type="ECO:0000259" key="8">
    <source>
        <dbReference type="PROSITE" id="PS51202"/>
    </source>
</evidence>
<dbReference type="NCBIfam" id="NF007031">
    <property type="entry name" value="PRK09496.1-2"/>
    <property type="match status" value="1"/>
</dbReference>
<evidence type="ECO:0000256" key="4">
    <source>
        <dbReference type="ARBA" id="ARBA00022958"/>
    </source>
</evidence>
<evidence type="ECO:0000256" key="3">
    <source>
        <dbReference type="ARBA" id="ARBA00022538"/>
    </source>
</evidence>
<dbReference type="InterPro" id="IPR003148">
    <property type="entry name" value="RCK_N"/>
</dbReference>
<accession>A0A285NE37</accession>
<evidence type="ECO:0000256" key="6">
    <source>
        <dbReference type="ARBA" id="ARBA00023065"/>
    </source>
</evidence>
<dbReference type="InterPro" id="IPR036291">
    <property type="entry name" value="NAD(P)-bd_dom_sf"/>
</dbReference>
<evidence type="ECO:0000313" key="9">
    <source>
        <dbReference type="EMBL" id="SNZ07710.1"/>
    </source>
</evidence>
<evidence type="ECO:0000259" key="7">
    <source>
        <dbReference type="PROSITE" id="PS51201"/>
    </source>
</evidence>
<dbReference type="OrthoDB" id="9775180at2"/>
<dbReference type="NCBIfam" id="NF007039">
    <property type="entry name" value="PRK09496.3-2"/>
    <property type="match status" value="1"/>
</dbReference>
<dbReference type="GO" id="GO:0005886">
    <property type="term" value="C:plasma membrane"/>
    <property type="evidence" value="ECO:0007669"/>
    <property type="project" value="InterPro"/>
</dbReference>
<keyword evidence="5" id="KW-0520">NAD</keyword>
<name>A0A285NE37_9HYPH</name>
<evidence type="ECO:0000313" key="10">
    <source>
        <dbReference type="Proteomes" id="UP000219439"/>
    </source>
</evidence>
<dbReference type="InterPro" id="IPR006036">
    <property type="entry name" value="K_uptake_TrkA"/>
</dbReference>
<dbReference type="Gene3D" id="3.30.70.1450">
    <property type="entry name" value="Regulator of K+ conductance, C-terminal domain"/>
    <property type="match status" value="2"/>
</dbReference>
<dbReference type="PROSITE" id="PS51202">
    <property type="entry name" value="RCK_C"/>
    <property type="match status" value="2"/>
</dbReference>
<dbReference type="NCBIfam" id="NF007030">
    <property type="entry name" value="PRK09496.1-1"/>
    <property type="match status" value="1"/>
</dbReference>
<dbReference type="Pfam" id="PF02080">
    <property type="entry name" value="TrkA_C"/>
    <property type="match status" value="2"/>
</dbReference>
<keyword evidence="3" id="KW-0633">Potassium transport</keyword>
<gene>
    <name evidence="9" type="ORF">SAMN06265368_1231</name>
</gene>
<dbReference type="SUPFAM" id="SSF116726">
    <property type="entry name" value="TrkA C-terminal domain-like"/>
    <property type="match status" value="2"/>
</dbReference>
<dbReference type="RefSeq" id="WP_097152440.1">
    <property type="nucleotide sequence ID" value="NZ_OBEL01000001.1"/>
</dbReference>
<dbReference type="InterPro" id="IPR036721">
    <property type="entry name" value="RCK_C_sf"/>
</dbReference>
<feature type="domain" description="RCK C-terminal" evidence="8">
    <location>
        <begin position="372"/>
        <end position="453"/>
    </location>
</feature>
<dbReference type="PRINTS" id="PR00335">
    <property type="entry name" value="KUPTAKETRKA"/>
</dbReference>
<dbReference type="Gene3D" id="3.40.50.720">
    <property type="entry name" value="NAD(P)-binding Rossmann-like Domain"/>
    <property type="match status" value="2"/>
</dbReference>
<feature type="domain" description="RCK C-terminal" evidence="8">
    <location>
        <begin position="144"/>
        <end position="228"/>
    </location>
</feature>
<dbReference type="NCBIfam" id="NF007032">
    <property type="entry name" value="PRK09496.1-4"/>
    <property type="match status" value="1"/>
</dbReference>
<evidence type="ECO:0000256" key="1">
    <source>
        <dbReference type="ARBA" id="ARBA00017378"/>
    </source>
</evidence>
<keyword evidence="2" id="KW-0813">Transport</keyword>
<evidence type="ECO:0000256" key="5">
    <source>
        <dbReference type="ARBA" id="ARBA00023027"/>
    </source>
</evidence>
<dbReference type="SUPFAM" id="SSF51735">
    <property type="entry name" value="NAD(P)-binding Rossmann-fold domains"/>
    <property type="match status" value="2"/>
</dbReference>
<dbReference type="InterPro" id="IPR006037">
    <property type="entry name" value="RCK_C"/>
</dbReference>
<evidence type="ECO:0000256" key="2">
    <source>
        <dbReference type="ARBA" id="ARBA00022448"/>
    </source>
</evidence>
<dbReference type="AlphaFoldDB" id="A0A285NE37"/>
<keyword evidence="10" id="KW-1185">Reference proteome</keyword>
<dbReference type="GO" id="GO:0015079">
    <property type="term" value="F:potassium ion transmembrane transporter activity"/>
    <property type="evidence" value="ECO:0007669"/>
    <property type="project" value="InterPro"/>
</dbReference>
<proteinExistence type="predicted"/>
<reference evidence="9 10" key="1">
    <citation type="submission" date="2017-09" db="EMBL/GenBank/DDBJ databases">
        <authorList>
            <person name="Ehlers B."/>
            <person name="Leendertz F.H."/>
        </authorList>
    </citation>
    <scope>NUCLEOTIDE SEQUENCE [LARGE SCALE GENOMIC DNA]</scope>
    <source>
        <strain evidence="9 10">DSM 18289</strain>
    </source>
</reference>
<dbReference type="PANTHER" id="PTHR43833">
    <property type="entry name" value="POTASSIUM CHANNEL PROTEIN 2-RELATED-RELATED"/>
    <property type="match status" value="1"/>
</dbReference>
<protein>
    <recommendedName>
        <fullName evidence="1">Trk system potassium uptake protein TrkA</fullName>
    </recommendedName>
</protein>
<dbReference type="PROSITE" id="PS51201">
    <property type="entry name" value="RCK_N"/>
    <property type="match status" value="2"/>
</dbReference>
<dbReference type="Proteomes" id="UP000219439">
    <property type="component" value="Unassembled WGS sequence"/>
</dbReference>